<evidence type="ECO:0000313" key="2">
    <source>
        <dbReference type="Proteomes" id="UP000886501"/>
    </source>
</evidence>
<protein>
    <submittedName>
        <fullName evidence="1">Uncharacterized protein</fullName>
    </submittedName>
</protein>
<keyword evidence="2" id="KW-1185">Reference proteome</keyword>
<dbReference type="EMBL" id="MU118055">
    <property type="protein sequence ID" value="KAF9646533.1"/>
    <property type="molecule type" value="Genomic_DNA"/>
</dbReference>
<accession>A0ACB6ZB03</accession>
<name>A0ACB6ZB03_THEGA</name>
<organism evidence="1 2">
    <name type="scientific">Thelephora ganbajun</name>
    <name type="common">Ganba fungus</name>
    <dbReference type="NCBI Taxonomy" id="370292"/>
    <lineage>
        <taxon>Eukaryota</taxon>
        <taxon>Fungi</taxon>
        <taxon>Dikarya</taxon>
        <taxon>Basidiomycota</taxon>
        <taxon>Agaricomycotina</taxon>
        <taxon>Agaricomycetes</taxon>
        <taxon>Thelephorales</taxon>
        <taxon>Thelephoraceae</taxon>
        <taxon>Thelephora</taxon>
    </lineage>
</organism>
<reference evidence="1" key="1">
    <citation type="submission" date="2019-10" db="EMBL/GenBank/DDBJ databases">
        <authorList>
            <consortium name="DOE Joint Genome Institute"/>
            <person name="Kuo A."/>
            <person name="Miyauchi S."/>
            <person name="Kiss E."/>
            <person name="Drula E."/>
            <person name="Kohler A."/>
            <person name="Sanchez-Garcia M."/>
            <person name="Andreopoulos B."/>
            <person name="Barry K.W."/>
            <person name="Bonito G."/>
            <person name="Buee M."/>
            <person name="Carver A."/>
            <person name="Chen C."/>
            <person name="Cichocki N."/>
            <person name="Clum A."/>
            <person name="Culley D."/>
            <person name="Crous P.W."/>
            <person name="Fauchery L."/>
            <person name="Girlanda M."/>
            <person name="Hayes R."/>
            <person name="Keri Z."/>
            <person name="Labutti K."/>
            <person name="Lipzen A."/>
            <person name="Lombard V."/>
            <person name="Magnuson J."/>
            <person name="Maillard F."/>
            <person name="Morin E."/>
            <person name="Murat C."/>
            <person name="Nolan M."/>
            <person name="Ohm R."/>
            <person name="Pangilinan J."/>
            <person name="Pereira M."/>
            <person name="Perotto S."/>
            <person name="Peter M."/>
            <person name="Riley R."/>
            <person name="Sitrit Y."/>
            <person name="Stielow B."/>
            <person name="Szollosi G."/>
            <person name="Zifcakova L."/>
            <person name="Stursova M."/>
            <person name="Spatafora J.W."/>
            <person name="Tedersoo L."/>
            <person name="Vaario L.-M."/>
            <person name="Yamada A."/>
            <person name="Yan M."/>
            <person name="Wang P."/>
            <person name="Xu J."/>
            <person name="Bruns T."/>
            <person name="Baldrian P."/>
            <person name="Vilgalys R."/>
            <person name="Henrissat B."/>
            <person name="Grigoriev I.V."/>
            <person name="Hibbett D."/>
            <person name="Nagy L.G."/>
            <person name="Martin F.M."/>
        </authorList>
    </citation>
    <scope>NUCLEOTIDE SEQUENCE</scope>
    <source>
        <strain evidence="1">P2</strain>
    </source>
</reference>
<reference evidence="1" key="2">
    <citation type="journal article" date="2020" name="Nat. Commun.">
        <title>Large-scale genome sequencing of mycorrhizal fungi provides insights into the early evolution of symbiotic traits.</title>
        <authorList>
            <person name="Miyauchi S."/>
            <person name="Kiss E."/>
            <person name="Kuo A."/>
            <person name="Drula E."/>
            <person name="Kohler A."/>
            <person name="Sanchez-Garcia M."/>
            <person name="Morin E."/>
            <person name="Andreopoulos B."/>
            <person name="Barry K.W."/>
            <person name="Bonito G."/>
            <person name="Buee M."/>
            <person name="Carver A."/>
            <person name="Chen C."/>
            <person name="Cichocki N."/>
            <person name="Clum A."/>
            <person name="Culley D."/>
            <person name="Crous P.W."/>
            <person name="Fauchery L."/>
            <person name="Girlanda M."/>
            <person name="Hayes R.D."/>
            <person name="Keri Z."/>
            <person name="LaButti K."/>
            <person name="Lipzen A."/>
            <person name="Lombard V."/>
            <person name="Magnuson J."/>
            <person name="Maillard F."/>
            <person name="Murat C."/>
            <person name="Nolan M."/>
            <person name="Ohm R.A."/>
            <person name="Pangilinan J."/>
            <person name="Pereira M.F."/>
            <person name="Perotto S."/>
            <person name="Peter M."/>
            <person name="Pfister S."/>
            <person name="Riley R."/>
            <person name="Sitrit Y."/>
            <person name="Stielow J.B."/>
            <person name="Szollosi G."/>
            <person name="Zifcakova L."/>
            <person name="Stursova M."/>
            <person name="Spatafora J.W."/>
            <person name="Tedersoo L."/>
            <person name="Vaario L.M."/>
            <person name="Yamada A."/>
            <person name="Yan M."/>
            <person name="Wang P."/>
            <person name="Xu J."/>
            <person name="Bruns T."/>
            <person name="Baldrian P."/>
            <person name="Vilgalys R."/>
            <person name="Dunand C."/>
            <person name="Henrissat B."/>
            <person name="Grigoriev I.V."/>
            <person name="Hibbett D."/>
            <person name="Nagy L.G."/>
            <person name="Martin F.M."/>
        </authorList>
    </citation>
    <scope>NUCLEOTIDE SEQUENCE</scope>
    <source>
        <strain evidence="1">P2</strain>
    </source>
</reference>
<sequence length="297" mass="32078">MLIARLIGGVILLASFSLRMPQASSALSFFFTAFKSAAPASFLRQIEDVFPFSPTSTDSPPFYSDVVFSPSPAVTDLSVYYPPFQYSNLGSAASANGSAESVVREIGRGKCFLPLNRDGKPMSTPAAYFNIFLLLAPPCVILALYLTYSSFSLPDFDLGSRTNTLTHQNGIISAALLAANATCFVIVWPGGSWFNLRDYLSVVFGEAPQILLPPLIPPVSDVTVTILDEDEDEFEEDPDKTITPADFYRDEDTLSVCASPMLSPLSPIFSDCPSLTSDCSSSDESSKLCGCNLVKFD</sequence>
<comment type="caution">
    <text evidence="1">The sequence shown here is derived from an EMBL/GenBank/DDBJ whole genome shotgun (WGS) entry which is preliminary data.</text>
</comment>
<evidence type="ECO:0000313" key="1">
    <source>
        <dbReference type="EMBL" id="KAF9646533.1"/>
    </source>
</evidence>
<gene>
    <name evidence="1" type="ORF">BDM02DRAFT_3000697</name>
</gene>
<proteinExistence type="predicted"/>
<dbReference type="Proteomes" id="UP000886501">
    <property type="component" value="Unassembled WGS sequence"/>
</dbReference>